<evidence type="ECO:0000313" key="1">
    <source>
        <dbReference type="EMBL" id="PIA54052.1"/>
    </source>
</evidence>
<accession>A0A2G5EE85</accession>
<dbReference type="PANTHER" id="PTHR36396:SF1">
    <property type="entry name" value="MALTASE-GLUCOAMYLASE, INTESTINAL PROTEIN"/>
    <property type="match status" value="1"/>
</dbReference>
<dbReference type="PANTHER" id="PTHR36396">
    <property type="entry name" value="MALTASE-GLUCOAMYLASE, INTESTINAL PROTEIN"/>
    <property type="match status" value="1"/>
</dbReference>
<protein>
    <recommendedName>
        <fullName evidence="3">FAR1 domain-containing protein</fullName>
    </recommendedName>
</protein>
<name>A0A2G5EE85_AQUCA</name>
<dbReference type="Proteomes" id="UP000230069">
    <property type="component" value="Unassembled WGS sequence"/>
</dbReference>
<dbReference type="OrthoDB" id="1923014at2759"/>
<gene>
    <name evidence="1" type="ORF">AQUCO_00900552v1</name>
</gene>
<reference evidence="1 2" key="1">
    <citation type="submission" date="2017-09" db="EMBL/GenBank/DDBJ databases">
        <title>WGS assembly of Aquilegia coerulea Goldsmith.</title>
        <authorList>
            <person name="Hodges S."/>
            <person name="Kramer E."/>
            <person name="Nordborg M."/>
            <person name="Tomkins J."/>
            <person name="Borevitz J."/>
            <person name="Derieg N."/>
            <person name="Yan J."/>
            <person name="Mihaltcheva S."/>
            <person name="Hayes R.D."/>
            <person name="Rokhsar D."/>
        </authorList>
    </citation>
    <scope>NUCLEOTIDE SEQUENCE [LARGE SCALE GENOMIC DNA]</scope>
    <source>
        <strain evidence="2">cv. Goldsmith</strain>
    </source>
</reference>
<dbReference type="AlphaFoldDB" id="A0A2G5EE85"/>
<evidence type="ECO:0000313" key="2">
    <source>
        <dbReference type="Proteomes" id="UP000230069"/>
    </source>
</evidence>
<dbReference type="InParanoid" id="A0A2G5EE85"/>
<evidence type="ECO:0008006" key="3">
    <source>
        <dbReference type="Google" id="ProtNLM"/>
    </source>
</evidence>
<sequence>MAEEEEVVNAFNITPLQQCSSSFLEVNCKSSGKVRRFSVGTEASFALQLINQKLVSVDPLASYIEAFKEGEEPISFGPNSLLIDYGDGWKLQTVTNEGFEKQNDMDLQYEDFPNIIEPRKGNVEFATDYDFQLEDSLQVVENPIASEPVSDIDLQSEKLDLTDTFKTDVVFDSRDELVKWARDVGRSVGTVIVKKKSDFGVGGRTPRLAIGCERGGKYRIHRKGATTNKLPVRRSGTKKCECPFSLKGIKMPKDDQWKVIVECGFHNHPLGIHSEGHSYAGKLTPEEEALVKEMSKSGVKPKEVLNILKERDMHNATKMNTIYNVRQKLKLAKKSRRSQCNSL</sequence>
<dbReference type="EMBL" id="KZ305026">
    <property type="protein sequence ID" value="PIA54052.1"/>
    <property type="molecule type" value="Genomic_DNA"/>
</dbReference>
<keyword evidence="2" id="KW-1185">Reference proteome</keyword>
<proteinExistence type="predicted"/>
<organism evidence="1 2">
    <name type="scientific">Aquilegia coerulea</name>
    <name type="common">Rocky mountain columbine</name>
    <dbReference type="NCBI Taxonomy" id="218851"/>
    <lineage>
        <taxon>Eukaryota</taxon>
        <taxon>Viridiplantae</taxon>
        <taxon>Streptophyta</taxon>
        <taxon>Embryophyta</taxon>
        <taxon>Tracheophyta</taxon>
        <taxon>Spermatophyta</taxon>
        <taxon>Magnoliopsida</taxon>
        <taxon>Ranunculales</taxon>
        <taxon>Ranunculaceae</taxon>
        <taxon>Thalictroideae</taxon>
        <taxon>Aquilegia</taxon>
    </lineage>
</organism>